<comment type="caution">
    <text evidence="2">The sequence shown here is derived from an EMBL/GenBank/DDBJ whole genome shotgun (WGS) entry which is preliminary data.</text>
</comment>
<feature type="compositionally biased region" description="Polar residues" evidence="1">
    <location>
        <begin position="1"/>
        <end position="10"/>
    </location>
</feature>
<sequence>MSPTGDAQLTSRARPAHPARPSSPAGHLSIRARSLIANDPSYSSRPPTRERPVLQLASDSSSSSLAIRLSARGADLFHQRVAQRTRSWRCSKATRRAGAALERLVTRRPVALVTHRHREHPASCTSRRCRVPRVGVVGVLHIGAATVLSVHVCARPPSTASPSSLAFTYVPVFKSGGQNLTAVREPQGRP</sequence>
<proteinExistence type="predicted"/>
<organism evidence="2 3">
    <name type="scientific">Schizophyllum amplum</name>
    <dbReference type="NCBI Taxonomy" id="97359"/>
    <lineage>
        <taxon>Eukaryota</taxon>
        <taxon>Fungi</taxon>
        <taxon>Dikarya</taxon>
        <taxon>Basidiomycota</taxon>
        <taxon>Agaricomycotina</taxon>
        <taxon>Agaricomycetes</taxon>
        <taxon>Agaricomycetidae</taxon>
        <taxon>Agaricales</taxon>
        <taxon>Schizophyllaceae</taxon>
        <taxon>Schizophyllum</taxon>
    </lineage>
</organism>
<protein>
    <submittedName>
        <fullName evidence="2">Uncharacterized protein</fullName>
    </submittedName>
</protein>
<reference evidence="2 3" key="1">
    <citation type="journal article" date="2019" name="New Phytol.">
        <title>Comparative genomics reveals unique wood-decay strategies and fruiting body development in the Schizophyllaceae.</title>
        <authorList>
            <person name="Almasi E."/>
            <person name="Sahu N."/>
            <person name="Krizsan K."/>
            <person name="Balint B."/>
            <person name="Kovacs G.M."/>
            <person name="Kiss B."/>
            <person name="Cseklye J."/>
            <person name="Drula E."/>
            <person name="Henrissat B."/>
            <person name="Nagy I."/>
            <person name="Chovatia M."/>
            <person name="Adam C."/>
            <person name="LaButti K."/>
            <person name="Lipzen A."/>
            <person name="Riley R."/>
            <person name="Grigoriev I.V."/>
            <person name="Nagy L.G."/>
        </authorList>
    </citation>
    <scope>NUCLEOTIDE SEQUENCE [LARGE SCALE GENOMIC DNA]</scope>
    <source>
        <strain evidence="2 3">NL-1724</strain>
    </source>
</reference>
<keyword evidence="3" id="KW-1185">Reference proteome</keyword>
<dbReference type="AlphaFoldDB" id="A0A550BX04"/>
<accession>A0A550BX04</accession>
<dbReference type="EMBL" id="VDMD01000053">
    <property type="protein sequence ID" value="TRM57058.1"/>
    <property type="molecule type" value="Genomic_DNA"/>
</dbReference>
<evidence type="ECO:0000313" key="2">
    <source>
        <dbReference type="EMBL" id="TRM57058.1"/>
    </source>
</evidence>
<evidence type="ECO:0000313" key="3">
    <source>
        <dbReference type="Proteomes" id="UP000320762"/>
    </source>
</evidence>
<name>A0A550BX04_9AGAR</name>
<evidence type="ECO:0000256" key="1">
    <source>
        <dbReference type="SAM" id="MobiDB-lite"/>
    </source>
</evidence>
<dbReference type="Proteomes" id="UP000320762">
    <property type="component" value="Unassembled WGS sequence"/>
</dbReference>
<gene>
    <name evidence="2" type="ORF">BD626DRAFT_225589</name>
</gene>
<feature type="region of interest" description="Disordered" evidence="1">
    <location>
        <begin position="1"/>
        <end position="57"/>
    </location>
</feature>